<reference evidence="2" key="1">
    <citation type="submission" date="2020-01" db="EMBL/GenBank/DDBJ databases">
        <title>Identification and distribution of gene clusters putatively required for synthesis of sphingolipid metabolism inhibitors in phylogenetically diverse species of the filamentous fungus Fusarium.</title>
        <authorList>
            <person name="Kim H.-S."/>
            <person name="Busman M."/>
            <person name="Brown D.W."/>
            <person name="Divon H."/>
            <person name="Uhlig S."/>
            <person name="Proctor R.H."/>
        </authorList>
    </citation>
    <scope>NUCLEOTIDE SEQUENCE</scope>
    <source>
        <strain evidence="2">NRRL 53441</strain>
    </source>
</reference>
<proteinExistence type="predicted"/>
<gene>
    <name evidence="2" type="ORF">F53441_7261</name>
</gene>
<sequence length="290" mass="32762">MANQKNRQGDASPSTDLPKDLIEYHRLYSKADDIPAVSSFALDPTCYEDNQDRLRDLFRKFDFYPIPGKIVIWMASMRHSRFTDGVESCIKKQLEVLQDTLPGRITSNRDGVVKLKDKSKLNPDAPFQYSGDEGHGKRLSLVIEVANAQSYESLMRKTRHYFAKARGHVKTIVCFDIQYDNKPSQASTVMEPTAFQSKNGQPVNMEKTLRLPLRDMAPKNMDTSSWPDSSISAPLYQLSEILADAIKSEREQNEPLSSDSEDDEENSGGDEDGESSEEDDSNGDDEYEDE</sequence>
<evidence type="ECO:0000256" key="1">
    <source>
        <dbReference type="SAM" id="MobiDB-lite"/>
    </source>
</evidence>
<dbReference type="EMBL" id="JAADJG010000284">
    <property type="protein sequence ID" value="KAF4449467.1"/>
    <property type="molecule type" value="Genomic_DNA"/>
</dbReference>
<feature type="compositionally biased region" description="Acidic residues" evidence="1">
    <location>
        <begin position="259"/>
        <end position="290"/>
    </location>
</feature>
<dbReference type="AlphaFoldDB" id="A0A8H4KDZ9"/>
<feature type="region of interest" description="Disordered" evidence="1">
    <location>
        <begin position="244"/>
        <end position="290"/>
    </location>
</feature>
<name>A0A8H4KDZ9_9HYPO</name>
<evidence type="ECO:0000313" key="2">
    <source>
        <dbReference type="EMBL" id="KAF4449467.1"/>
    </source>
</evidence>
<accession>A0A8H4KDZ9</accession>
<evidence type="ECO:0000313" key="3">
    <source>
        <dbReference type="Proteomes" id="UP000605986"/>
    </source>
</evidence>
<dbReference type="OrthoDB" id="5097158at2759"/>
<comment type="caution">
    <text evidence="2">The sequence shown here is derived from an EMBL/GenBank/DDBJ whole genome shotgun (WGS) entry which is preliminary data.</text>
</comment>
<dbReference type="Proteomes" id="UP000605986">
    <property type="component" value="Unassembled WGS sequence"/>
</dbReference>
<organism evidence="2 3">
    <name type="scientific">Fusarium austroafricanum</name>
    <dbReference type="NCBI Taxonomy" id="2364996"/>
    <lineage>
        <taxon>Eukaryota</taxon>
        <taxon>Fungi</taxon>
        <taxon>Dikarya</taxon>
        <taxon>Ascomycota</taxon>
        <taxon>Pezizomycotina</taxon>
        <taxon>Sordariomycetes</taxon>
        <taxon>Hypocreomycetidae</taxon>
        <taxon>Hypocreales</taxon>
        <taxon>Nectriaceae</taxon>
        <taxon>Fusarium</taxon>
        <taxon>Fusarium concolor species complex</taxon>
    </lineage>
</organism>
<protein>
    <submittedName>
        <fullName evidence="2">Uncharacterized protein</fullName>
    </submittedName>
</protein>
<keyword evidence="3" id="KW-1185">Reference proteome</keyword>